<dbReference type="OrthoDB" id="2213137at2759"/>
<feature type="transmembrane region" description="Helical" evidence="3">
    <location>
        <begin position="321"/>
        <end position="343"/>
    </location>
</feature>
<name>A0A0C9SWB7_PAXIN</name>
<dbReference type="InterPro" id="IPR050327">
    <property type="entry name" value="Proton-linked_MCT"/>
</dbReference>
<feature type="transmembrane region" description="Helical" evidence="3">
    <location>
        <begin position="96"/>
        <end position="118"/>
    </location>
</feature>
<dbReference type="Gene3D" id="1.20.1250.20">
    <property type="entry name" value="MFS general substrate transporter like domains"/>
    <property type="match status" value="2"/>
</dbReference>
<reference evidence="6" key="2">
    <citation type="submission" date="2015-01" db="EMBL/GenBank/DDBJ databases">
        <title>Evolutionary Origins and Diversification of the Mycorrhizal Mutualists.</title>
        <authorList>
            <consortium name="DOE Joint Genome Institute"/>
            <consortium name="Mycorrhizal Genomics Consortium"/>
            <person name="Kohler A."/>
            <person name="Kuo A."/>
            <person name="Nagy L.G."/>
            <person name="Floudas D."/>
            <person name="Copeland A."/>
            <person name="Barry K.W."/>
            <person name="Cichocki N."/>
            <person name="Veneault-Fourrey C."/>
            <person name="LaButti K."/>
            <person name="Lindquist E.A."/>
            <person name="Lipzen A."/>
            <person name="Lundell T."/>
            <person name="Morin E."/>
            <person name="Murat C."/>
            <person name="Riley R."/>
            <person name="Ohm R."/>
            <person name="Sun H."/>
            <person name="Tunlid A."/>
            <person name="Henrissat B."/>
            <person name="Grigoriev I.V."/>
            <person name="Hibbett D.S."/>
            <person name="Martin F."/>
        </authorList>
    </citation>
    <scope>NUCLEOTIDE SEQUENCE [LARGE SCALE GENOMIC DNA]</scope>
    <source>
        <strain evidence="6">ATCC 200175</strain>
    </source>
</reference>
<feature type="transmembrane region" description="Helical" evidence="3">
    <location>
        <begin position="284"/>
        <end position="301"/>
    </location>
</feature>
<dbReference type="PROSITE" id="PS50850">
    <property type="entry name" value="MFS"/>
    <property type="match status" value="1"/>
</dbReference>
<dbReference type="Proteomes" id="UP000053647">
    <property type="component" value="Unassembled WGS sequence"/>
</dbReference>
<dbReference type="Pfam" id="PF07690">
    <property type="entry name" value="MFS_1"/>
    <property type="match status" value="1"/>
</dbReference>
<reference evidence="5 6" key="1">
    <citation type="submission" date="2014-06" db="EMBL/GenBank/DDBJ databases">
        <authorList>
            <consortium name="DOE Joint Genome Institute"/>
            <person name="Kuo A."/>
            <person name="Kohler A."/>
            <person name="Nagy L.G."/>
            <person name="Floudas D."/>
            <person name="Copeland A."/>
            <person name="Barry K.W."/>
            <person name="Cichocki N."/>
            <person name="Veneault-Fourrey C."/>
            <person name="LaButti K."/>
            <person name="Lindquist E.A."/>
            <person name="Lipzen A."/>
            <person name="Lundell T."/>
            <person name="Morin E."/>
            <person name="Murat C."/>
            <person name="Sun H."/>
            <person name="Tunlid A."/>
            <person name="Henrissat B."/>
            <person name="Grigoriev I.V."/>
            <person name="Hibbett D.S."/>
            <person name="Martin F."/>
            <person name="Nordberg H.P."/>
            <person name="Cantor M.N."/>
            <person name="Hua S.X."/>
        </authorList>
    </citation>
    <scope>NUCLEOTIDE SEQUENCE [LARGE SCALE GENOMIC DNA]</scope>
    <source>
        <strain evidence="5 6">ATCC 200175</strain>
    </source>
</reference>
<dbReference type="InterPro" id="IPR036259">
    <property type="entry name" value="MFS_trans_sf"/>
</dbReference>
<feature type="transmembrane region" description="Helical" evidence="3">
    <location>
        <begin position="66"/>
        <end position="84"/>
    </location>
</feature>
<protein>
    <recommendedName>
        <fullName evidence="4">Major facilitator superfamily (MFS) profile domain-containing protein</fullName>
    </recommendedName>
</protein>
<evidence type="ECO:0000256" key="1">
    <source>
        <dbReference type="ARBA" id="ARBA00004141"/>
    </source>
</evidence>
<evidence type="ECO:0000256" key="3">
    <source>
        <dbReference type="SAM" id="Phobius"/>
    </source>
</evidence>
<dbReference type="PANTHER" id="PTHR11360:SF284">
    <property type="entry name" value="EG:103B4.3 PROTEIN-RELATED"/>
    <property type="match status" value="1"/>
</dbReference>
<dbReference type="AlphaFoldDB" id="A0A0C9SWB7"/>
<gene>
    <name evidence="5" type="ORF">PAXINDRAFT_170132</name>
</gene>
<keyword evidence="3" id="KW-0472">Membrane</keyword>
<dbReference type="SUPFAM" id="SSF103473">
    <property type="entry name" value="MFS general substrate transporter"/>
    <property type="match status" value="1"/>
</dbReference>
<feature type="transmembrane region" description="Helical" evidence="3">
    <location>
        <begin position="364"/>
        <end position="387"/>
    </location>
</feature>
<dbReference type="GO" id="GO:0016020">
    <property type="term" value="C:membrane"/>
    <property type="evidence" value="ECO:0007669"/>
    <property type="project" value="UniProtKB-SubCell"/>
</dbReference>
<evidence type="ECO:0000313" key="5">
    <source>
        <dbReference type="EMBL" id="KIJ13819.1"/>
    </source>
</evidence>
<feature type="transmembrane region" description="Helical" evidence="3">
    <location>
        <begin position="151"/>
        <end position="171"/>
    </location>
</feature>
<dbReference type="EMBL" id="KN819348">
    <property type="protein sequence ID" value="KIJ13819.1"/>
    <property type="molecule type" value="Genomic_DNA"/>
</dbReference>
<comment type="similarity">
    <text evidence="2">Belongs to the major facilitator superfamily. Monocarboxylate porter (TC 2.A.1.13) family.</text>
</comment>
<dbReference type="PANTHER" id="PTHR11360">
    <property type="entry name" value="MONOCARBOXYLATE TRANSPORTER"/>
    <property type="match status" value="1"/>
</dbReference>
<proteinExistence type="inferred from homology"/>
<sequence length="400" mass="43213">MIFHVIGINQIFGVFQEYYTSPESNIPDAIGQDALVSLAGTIGAGLTWAGSIFVNPWMARIQNVRIITVLGAFFMSLGLFLASFNTKLWHLYMTQSILYGVGSSMYYFPILSLTPIYFDAHRGFAMGLILSGSGAGAPVINSLIARYGIGWALRILGIWNLVVGIPVACVIRKRQGFGRGDTRVGLGLVKKGTFLYQSAGAFLQAAGNFVPMYYMTTYSTSVLGYSASTASLVLALNNAVNSISRVSMGVLADRVGRQNTTIASVMLSALSVLALWYDAPRARFLAFSVFYGAYAGGYNALLPTTITDVFGVQNYAAVNSVIYFIRGIGTLFGAPVAGIILGSHSRSASVAGILGSSMDLRRRYNEVVLFDGILLVGATFCVGYVRWLDARDKGRWVWRA</sequence>
<feature type="transmembrane region" description="Helical" evidence="3">
    <location>
        <begin position="34"/>
        <end position="54"/>
    </location>
</feature>
<dbReference type="GO" id="GO:0022857">
    <property type="term" value="F:transmembrane transporter activity"/>
    <property type="evidence" value="ECO:0007669"/>
    <property type="project" value="InterPro"/>
</dbReference>
<feature type="transmembrane region" description="Helical" evidence="3">
    <location>
        <begin position="260"/>
        <end position="277"/>
    </location>
</feature>
<comment type="subcellular location">
    <subcellularLocation>
        <location evidence="1">Membrane</location>
        <topology evidence="1">Multi-pass membrane protein</topology>
    </subcellularLocation>
</comment>
<feature type="transmembrane region" description="Helical" evidence="3">
    <location>
        <begin position="125"/>
        <end position="145"/>
    </location>
</feature>
<keyword evidence="3" id="KW-1133">Transmembrane helix</keyword>
<evidence type="ECO:0000259" key="4">
    <source>
        <dbReference type="PROSITE" id="PS50850"/>
    </source>
</evidence>
<dbReference type="InterPro" id="IPR020846">
    <property type="entry name" value="MFS_dom"/>
</dbReference>
<keyword evidence="3" id="KW-0812">Transmembrane</keyword>
<dbReference type="InterPro" id="IPR011701">
    <property type="entry name" value="MFS"/>
</dbReference>
<feature type="domain" description="Major facilitator superfamily (MFS) profile" evidence="4">
    <location>
        <begin position="193"/>
        <end position="400"/>
    </location>
</feature>
<accession>A0A0C9SWB7</accession>
<evidence type="ECO:0000256" key="2">
    <source>
        <dbReference type="ARBA" id="ARBA00006727"/>
    </source>
</evidence>
<organism evidence="5 6">
    <name type="scientific">Paxillus involutus ATCC 200175</name>
    <dbReference type="NCBI Taxonomy" id="664439"/>
    <lineage>
        <taxon>Eukaryota</taxon>
        <taxon>Fungi</taxon>
        <taxon>Dikarya</taxon>
        <taxon>Basidiomycota</taxon>
        <taxon>Agaricomycotina</taxon>
        <taxon>Agaricomycetes</taxon>
        <taxon>Agaricomycetidae</taxon>
        <taxon>Boletales</taxon>
        <taxon>Paxilineae</taxon>
        <taxon>Paxillaceae</taxon>
        <taxon>Paxillus</taxon>
    </lineage>
</organism>
<dbReference type="HOGENOM" id="CLU_001265_1_2_1"/>
<evidence type="ECO:0000313" key="6">
    <source>
        <dbReference type="Proteomes" id="UP000053647"/>
    </source>
</evidence>
<keyword evidence="6" id="KW-1185">Reference proteome</keyword>